<feature type="region of interest" description="Disordered" evidence="1">
    <location>
        <begin position="13"/>
        <end position="43"/>
    </location>
</feature>
<accession>A0A0G4IAX0</accession>
<gene>
    <name evidence="2" type="ORF">Cvel_2118</name>
</gene>
<reference evidence="2" key="1">
    <citation type="submission" date="2014-11" db="EMBL/GenBank/DDBJ databases">
        <authorList>
            <person name="Otto D Thomas"/>
            <person name="Naeem Raeece"/>
        </authorList>
    </citation>
    <scope>NUCLEOTIDE SEQUENCE</scope>
</reference>
<organism evidence="2">
    <name type="scientific">Chromera velia CCMP2878</name>
    <dbReference type="NCBI Taxonomy" id="1169474"/>
    <lineage>
        <taxon>Eukaryota</taxon>
        <taxon>Sar</taxon>
        <taxon>Alveolata</taxon>
        <taxon>Colpodellida</taxon>
        <taxon>Chromeraceae</taxon>
        <taxon>Chromera</taxon>
    </lineage>
</organism>
<proteinExistence type="predicted"/>
<dbReference type="EMBL" id="CDMZ01005765">
    <property type="protein sequence ID" value="CEM54192.1"/>
    <property type="molecule type" value="Genomic_DNA"/>
</dbReference>
<protein>
    <submittedName>
        <fullName evidence="2">Uncharacterized protein</fullName>
    </submittedName>
</protein>
<dbReference type="VEuPathDB" id="CryptoDB:Cvel_2118"/>
<evidence type="ECO:0000256" key="1">
    <source>
        <dbReference type="SAM" id="MobiDB-lite"/>
    </source>
</evidence>
<dbReference type="AlphaFoldDB" id="A0A0G4IAX0"/>
<feature type="compositionally biased region" description="Acidic residues" evidence="1">
    <location>
        <begin position="19"/>
        <end position="31"/>
    </location>
</feature>
<name>A0A0G4IAX0_9ALVE</name>
<sequence length="79" mass="8432">MLPGVWRYTLSVRPAQGAPEEEEEEGDEESTSVEAGRERGGEKVLVGEEYTGVEEEAGLHELVEGALYVRGEVVGLGGA</sequence>
<evidence type="ECO:0000313" key="2">
    <source>
        <dbReference type="EMBL" id="CEM54192.1"/>
    </source>
</evidence>